<dbReference type="EMBL" id="GIIL01004160">
    <property type="protein sequence ID" value="NOV47886.1"/>
    <property type="molecule type" value="Transcribed_RNA"/>
</dbReference>
<feature type="region of interest" description="Disordered" evidence="6">
    <location>
        <begin position="720"/>
        <end position="791"/>
    </location>
</feature>
<dbReference type="InterPro" id="IPR022735">
    <property type="entry name" value="bMERB_dom"/>
</dbReference>
<feature type="domain" description="BMERB" evidence="9">
    <location>
        <begin position="801"/>
        <end position="952"/>
    </location>
</feature>
<feature type="domain" description="C2 NT-type" evidence="8">
    <location>
        <begin position="8"/>
        <end position="158"/>
    </location>
</feature>
<accession>A0A6M2DP31</accession>
<evidence type="ECO:0000256" key="5">
    <source>
        <dbReference type="SAM" id="Coils"/>
    </source>
</evidence>
<evidence type="ECO:0000256" key="3">
    <source>
        <dbReference type="ARBA" id="ARBA00022753"/>
    </source>
</evidence>
<dbReference type="SUPFAM" id="SSF47576">
    <property type="entry name" value="Calponin-homology domain, CH-domain"/>
    <property type="match status" value="1"/>
</dbReference>
<protein>
    <submittedName>
        <fullName evidence="10">Putative calponin similarity</fullName>
    </submittedName>
</protein>
<proteinExistence type="predicted"/>
<dbReference type="Pfam" id="PF10358">
    <property type="entry name" value="NT-C2"/>
    <property type="match status" value="1"/>
</dbReference>
<dbReference type="InterPro" id="IPR001715">
    <property type="entry name" value="CH_dom"/>
</dbReference>
<feature type="domain" description="Calponin-homology (CH)" evidence="7">
    <location>
        <begin position="353"/>
        <end position="458"/>
    </location>
</feature>
<name>A0A6M2DP31_XENCH</name>
<evidence type="ECO:0000256" key="4">
    <source>
        <dbReference type="ARBA" id="ARBA00023054"/>
    </source>
</evidence>
<dbReference type="SMART" id="SM00033">
    <property type="entry name" value="CH"/>
    <property type="match status" value="1"/>
</dbReference>
<feature type="compositionally biased region" description="Basic and acidic residues" evidence="6">
    <location>
        <begin position="662"/>
        <end position="687"/>
    </location>
</feature>
<evidence type="ECO:0000259" key="8">
    <source>
        <dbReference type="PROSITE" id="PS51840"/>
    </source>
</evidence>
<dbReference type="Gene3D" id="1.10.418.10">
    <property type="entry name" value="Calponin-like domain"/>
    <property type="match status" value="1"/>
</dbReference>
<evidence type="ECO:0000256" key="2">
    <source>
        <dbReference type="ARBA" id="ARBA00022553"/>
    </source>
</evidence>
<evidence type="ECO:0000313" key="10">
    <source>
        <dbReference type="EMBL" id="NOV47886.1"/>
    </source>
</evidence>
<dbReference type="FunFam" id="1.10.418.10:FF:000023">
    <property type="entry name" value="EH domain-binding protein 1 isoform X1"/>
    <property type="match status" value="1"/>
</dbReference>
<dbReference type="PANTHER" id="PTHR23167">
    <property type="entry name" value="CALPONIN HOMOLOGY DOMAIN-CONTAINING PROTEIN DDB_G0272472-RELATED"/>
    <property type="match status" value="1"/>
</dbReference>
<dbReference type="AlphaFoldDB" id="A0A6M2DP31"/>
<dbReference type="PROSITE" id="PS50021">
    <property type="entry name" value="CH"/>
    <property type="match status" value="1"/>
</dbReference>
<sequence>MGSVWKRLQRVNKRAAKFQYTASYHELTLETTSKWRPNKLSIVWTRRSRRVASSPLPWEPEMSNPLVGKVSWTVPDNHTVNVTLFIDSRTQELEDKDWTFVIEDVAPNGKRRAVATHNLNMKQYASIDSKQHTLLLDLKPITRKITSVQLELTLNCVLLREGKATDEDMQSIASLMSVNNTVEADVAHLDDFEVDDITDTAELMDITQQLDMLTNSLTGSTSTPMSVPSLSEDRTPIVELSSMHGSYHTLPLDTPSYKNDTYNYINNTLDANETNKPVIDDNKTNISDLPYNFTTNKTNRDQKNHRQNLQPLKLIKNYDYNNKSSDKVKNDVVLKQVDPNKLHINMVDDFNQATPGQDLLEWCKEVTKDCPNVRVTNLTTSWRNGIAFCAIIHHFRPDLIDMSTLTPHDVKNNCRVAFEAAESLGIPRVVEPSDMHCLMVPDKLAVMTYLYQLRAHFTGHQLEVHQIGQTTDESSYKVGKLGKDDTDDISVQLFSQEIRNLRRNRSEEKSKVEIEQHQVKEKSPTSVKDVKDLILASSKSILGKVLSPTKEKISALATKISESQLLNDNAKPNNKSCDISNSDVVISNQTDLLDNKSDIDKNVNVNFNKQQLMTRRELTDPFGSDEEEAGESLDNTQNNQKSNDSDKDDSEANQKQTKPFLSRHEELRERARSLLENAKRETKEKSPVIENLPNIQQEDERQAQLRERARKIIAEARANSLSPVSNSNSPTKIITVSSRHSSPQNVSNRSSPLSDGKDKRSSSGSRKSSIDLENNRHSPARSITGIEKNGNSPLHSFTSIFDKSSPDRTEAPSYIQIELELLEREQNAIDLEASILEGRLRKAMESDSGESEDALMSQWFTLVNKKNALLRRQMQLNILEKEDDLERKFAMLTNELRATMAVDDWRKTEQMRSREALLLQELVNIVNKRDELVHHLHSQEQAIEDDDEIERNLEHVDIQRKEKCVIQ</sequence>
<dbReference type="SMART" id="SM01203">
    <property type="entry name" value="DUF3585"/>
    <property type="match status" value="1"/>
</dbReference>
<dbReference type="Pfam" id="PF00307">
    <property type="entry name" value="CH"/>
    <property type="match status" value="1"/>
</dbReference>
<dbReference type="Pfam" id="PF12130">
    <property type="entry name" value="bMERB_dom"/>
    <property type="match status" value="1"/>
</dbReference>
<keyword evidence="4 5" id="KW-0175">Coiled coil</keyword>
<evidence type="ECO:0000256" key="1">
    <source>
        <dbReference type="ARBA" id="ARBA00004177"/>
    </source>
</evidence>
<dbReference type="CDD" id="cd21198">
    <property type="entry name" value="CH_EHBP"/>
    <property type="match status" value="1"/>
</dbReference>
<dbReference type="PROSITE" id="PS51848">
    <property type="entry name" value="BMERB"/>
    <property type="match status" value="1"/>
</dbReference>
<reference evidence="10" key="1">
    <citation type="submission" date="2020-03" db="EMBL/GenBank/DDBJ databases">
        <title>Transcriptomic Profiling of the Digestive Tract of the Rat Flea, Xenopsylla cheopis, Following Blood Feeding and Infection with Yersinia pestis.</title>
        <authorList>
            <person name="Bland D.M."/>
            <person name="Martens C.A."/>
            <person name="Virtaneva K."/>
            <person name="Kanakabandi K."/>
            <person name="Long D."/>
            <person name="Rosenke R."/>
            <person name="Saturday G.A."/>
            <person name="Hoyt F.H."/>
            <person name="Bruno D.P."/>
            <person name="Ribeiro J.M.C."/>
            <person name="Hinnebusch J."/>
        </authorList>
    </citation>
    <scope>NUCLEOTIDE SEQUENCE</scope>
</reference>
<dbReference type="PANTHER" id="PTHR23167:SF46">
    <property type="entry name" value="EPS15 HOMOLOGY DOMAIN CONTAINING PROTEIN-BINDING PROTEIN 1, ISOFORM F"/>
    <property type="match status" value="1"/>
</dbReference>
<dbReference type="InterPro" id="IPR036872">
    <property type="entry name" value="CH_dom_sf"/>
</dbReference>
<feature type="compositionally biased region" description="Polar residues" evidence="6">
    <location>
        <begin position="731"/>
        <end position="753"/>
    </location>
</feature>
<keyword evidence="3" id="KW-0967">Endosome</keyword>
<evidence type="ECO:0000256" key="6">
    <source>
        <dbReference type="SAM" id="MobiDB-lite"/>
    </source>
</evidence>
<feature type="region of interest" description="Disordered" evidence="6">
    <location>
        <begin position="621"/>
        <end position="703"/>
    </location>
</feature>
<dbReference type="PROSITE" id="PS51840">
    <property type="entry name" value="C2_NT"/>
    <property type="match status" value="1"/>
</dbReference>
<organism evidence="10">
    <name type="scientific">Xenopsylla cheopis</name>
    <name type="common">Oriental rat flea</name>
    <name type="synonym">Pulex cheopis</name>
    <dbReference type="NCBI Taxonomy" id="163159"/>
    <lineage>
        <taxon>Eukaryota</taxon>
        <taxon>Metazoa</taxon>
        <taxon>Ecdysozoa</taxon>
        <taxon>Arthropoda</taxon>
        <taxon>Hexapoda</taxon>
        <taxon>Insecta</taxon>
        <taxon>Pterygota</taxon>
        <taxon>Neoptera</taxon>
        <taxon>Endopterygota</taxon>
        <taxon>Siphonaptera</taxon>
        <taxon>Pulicidae</taxon>
        <taxon>Xenopsyllinae</taxon>
        <taxon>Xenopsylla</taxon>
    </lineage>
</organism>
<evidence type="ECO:0000259" key="7">
    <source>
        <dbReference type="PROSITE" id="PS50021"/>
    </source>
</evidence>
<dbReference type="InterPro" id="IPR019448">
    <property type="entry name" value="NT-C2"/>
</dbReference>
<dbReference type="GO" id="GO:0005768">
    <property type="term" value="C:endosome"/>
    <property type="evidence" value="ECO:0007669"/>
    <property type="project" value="UniProtKB-SubCell"/>
</dbReference>
<comment type="subcellular location">
    <subcellularLocation>
        <location evidence="1">Endosome</location>
    </subcellularLocation>
</comment>
<dbReference type="InterPro" id="IPR050540">
    <property type="entry name" value="F-actin_Monoox_Mical"/>
</dbReference>
<feature type="coiled-coil region" evidence="5">
    <location>
        <begin position="491"/>
        <end position="518"/>
    </location>
</feature>
<feature type="compositionally biased region" description="Low complexity" evidence="6">
    <location>
        <begin position="720"/>
        <end position="730"/>
    </location>
</feature>
<evidence type="ECO:0000259" key="9">
    <source>
        <dbReference type="PROSITE" id="PS51848"/>
    </source>
</evidence>
<keyword evidence="2" id="KW-0597">Phosphoprotein</keyword>